<evidence type="ECO:0000313" key="3">
    <source>
        <dbReference type="Proteomes" id="UP000196573"/>
    </source>
</evidence>
<evidence type="ECO:0008006" key="4">
    <source>
        <dbReference type="Google" id="ProtNLM"/>
    </source>
</evidence>
<evidence type="ECO:0000313" key="2">
    <source>
        <dbReference type="EMBL" id="SMA40318.1"/>
    </source>
</evidence>
<protein>
    <recommendedName>
        <fullName evidence="4">Type IV pilus modification protein PilV</fullName>
    </recommendedName>
</protein>
<proteinExistence type="predicted"/>
<dbReference type="EMBL" id="FWPT01000002">
    <property type="protein sequence ID" value="SMA40318.1"/>
    <property type="molecule type" value="Genomic_DNA"/>
</dbReference>
<sequence>MKNVHKKSGVDTGFSLIEVLVSLLILSIGILGMLALQGYSMKSNINTEQKTHALLILDGIEETVLADADNKGKAICKADALKEFSEMLSDIDPTAELGLEGGAGAPCPTGIYNNLTVYKFQITFQQLTGLTSASRTGPEEIVMTREVKI</sequence>
<keyword evidence="1" id="KW-0472">Membrane</keyword>
<dbReference type="Proteomes" id="UP000196573">
    <property type="component" value="Unassembled WGS sequence"/>
</dbReference>
<dbReference type="InterPro" id="IPR012902">
    <property type="entry name" value="N_methyl_site"/>
</dbReference>
<evidence type="ECO:0000256" key="1">
    <source>
        <dbReference type="SAM" id="Phobius"/>
    </source>
</evidence>
<accession>A0A1X7AGM7</accession>
<dbReference type="Pfam" id="PF07963">
    <property type="entry name" value="N_methyl"/>
    <property type="match status" value="1"/>
</dbReference>
<organism evidence="2 3">
    <name type="scientific">Parendozoicomonas haliclonae</name>
    <dbReference type="NCBI Taxonomy" id="1960125"/>
    <lineage>
        <taxon>Bacteria</taxon>
        <taxon>Pseudomonadati</taxon>
        <taxon>Pseudomonadota</taxon>
        <taxon>Gammaproteobacteria</taxon>
        <taxon>Oceanospirillales</taxon>
        <taxon>Endozoicomonadaceae</taxon>
        <taxon>Parendozoicomonas</taxon>
    </lineage>
</organism>
<gene>
    <name evidence="2" type="ORF">EHSB41UT_01174</name>
</gene>
<feature type="transmembrane region" description="Helical" evidence="1">
    <location>
        <begin position="12"/>
        <end position="36"/>
    </location>
</feature>
<dbReference type="NCBIfam" id="TIGR02532">
    <property type="entry name" value="IV_pilin_GFxxxE"/>
    <property type="match status" value="1"/>
</dbReference>
<keyword evidence="3" id="KW-1185">Reference proteome</keyword>
<reference evidence="2 3" key="1">
    <citation type="submission" date="2017-03" db="EMBL/GenBank/DDBJ databases">
        <authorList>
            <person name="Afonso C.L."/>
            <person name="Miller P.J."/>
            <person name="Scott M.A."/>
            <person name="Spackman E."/>
            <person name="Goraichik I."/>
            <person name="Dimitrov K.M."/>
            <person name="Suarez D.L."/>
            <person name="Swayne D.E."/>
        </authorList>
    </citation>
    <scope>NUCLEOTIDE SEQUENCE [LARGE SCALE GENOMIC DNA]</scope>
    <source>
        <strain evidence="2">SB41UT1</strain>
    </source>
</reference>
<name>A0A1X7AGM7_9GAMM</name>
<dbReference type="NCBIfam" id="TIGR02523">
    <property type="entry name" value="type_IV_pilV"/>
    <property type="match status" value="1"/>
</dbReference>
<dbReference type="InterPro" id="IPR013362">
    <property type="entry name" value="Pilus_4_PilV"/>
</dbReference>
<dbReference type="AlphaFoldDB" id="A0A1X7AGM7"/>
<keyword evidence="1" id="KW-1133">Transmembrane helix</keyword>
<keyword evidence="1" id="KW-0812">Transmembrane</keyword>
<dbReference type="RefSeq" id="WP_087107818.1">
    <property type="nucleotide sequence ID" value="NZ_CBCSCN010000001.1"/>
</dbReference>